<proteinExistence type="predicted"/>
<keyword evidence="3" id="KW-1185">Reference proteome</keyword>
<comment type="caution">
    <text evidence="2">The sequence shown here is derived from an EMBL/GenBank/DDBJ whole genome shotgun (WGS) entry which is preliminary data.</text>
</comment>
<dbReference type="OrthoDB" id="5450709at2"/>
<gene>
    <name evidence="2" type="ORF">C0039_13885</name>
</gene>
<dbReference type="Pfam" id="PF12094">
    <property type="entry name" value="DUF3570"/>
    <property type="match status" value="1"/>
</dbReference>
<dbReference type="AlphaFoldDB" id="A0A2N5X0P3"/>
<sequence>MVVAVTDSLSRLLAVALAAALLASSGAYGVTLPEERADAMYHRYDGGGVTVDGPSLLVRKNFKETVLVSGNYYVDNISSASIDVITSGASEYSEERTEYSLAGDYLYGKNLLSAGITYSDESDYQASTYSLGVSQDFFGDLTTISFGYSLGQDEVSQNGNAEFEEDLDRHSFRIGLNQVLTPKLVLNANYELITDEGYLNNPYRSYRYLSDPLDPSAGYQFAQEVYPNTRTSDAASMQMRYRLPWSAALGGLYRFFTDDWGIDAHTAQISYTHSLYEHWTFDLLYRWYSQDQADFYQDLFLFPSQDEKDYRARDKEMSEFSNQTLSFYLSYERPLSWRHAYKAGITFQYDRISFEYDNFTDLTAESALPGSEPLYEFDADVVKVLFTLWY</sequence>
<dbReference type="SUPFAM" id="SSF56935">
    <property type="entry name" value="Porins"/>
    <property type="match status" value="1"/>
</dbReference>
<reference evidence="2 3" key="1">
    <citation type="submission" date="2018-01" db="EMBL/GenBank/DDBJ databases">
        <title>The draft genome sequence of Halioglobus lutimaris HF004.</title>
        <authorList>
            <person name="Du Z.-J."/>
            <person name="Shi M.-J."/>
        </authorList>
    </citation>
    <scope>NUCLEOTIDE SEQUENCE [LARGE SCALE GENOMIC DNA]</scope>
    <source>
        <strain evidence="2 3">HF004</strain>
    </source>
</reference>
<evidence type="ECO:0008006" key="4">
    <source>
        <dbReference type="Google" id="ProtNLM"/>
    </source>
</evidence>
<evidence type="ECO:0000256" key="1">
    <source>
        <dbReference type="SAM" id="SignalP"/>
    </source>
</evidence>
<evidence type="ECO:0000313" key="2">
    <source>
        <dbReference type="EMBL" id="PLW68051.1"/>
    </source>
</evidence>
<dbReference type="InterPro" id="IPR021953">
    <property type="entry name" value="DUF3570"/>
</dbReference>
<dbReference type="EMBL" id="PKUS01000019">
    <property type="protein sequence ID" value="PLW68051.1"/>
    <property type="molecule type" value="Genomic_DNA"/>
</dbReference>
<feature type="chain" id="PRO_5014782059" description="DUF3570 domain-containing protein" evidence="1">
    <location>
        <begin position="30"/>
        <end position="390"/>
    </location>
</feature>
<keyword evidence="1" id="KW-0732">Signal</keyword>
<dbReference type="Proteomes" id="UP000235005">
    <property type="component" value="Unassembled WGS sequence"/>
</dbReference>
<organism evidence="2 3">
    <name type="scientific">Pseudohalioglobus lutimaris</name>
    <dbReference type="NCBI Taxonomy" id="1737061"/>
    <lineage>
        <taxon>Bacteria</taxon>
        <taxon>Pseudomonadati</taxon>
        <taxon>Pseudomonadota</taxon>
        <taxon>Gammaproteobacteria</taxon>
        <taxon>Cellvibrionales</taxon>
        <taxon>Halieaceae</taxon>
        <taxon>Pseudohalioglobus</taxon>
    </lineage>
</organism>
<name>A0A2N5X0P3_9GAMM</name>
<evidence type="ECO:0000313" key="3">
    <source>
        <dbReference type="Proteomes" id="UP000235005"/>
    </source>
</evidence>
<accession>A0A2N5X0P3</accession>
<protein>
    <recommendedName>
        <fullName evidence="4">DUF3570 domain-containing protein</fullName>
    </recommendedName>
</protein>
<feature type="signal peptide" evidence="1">
    <location>
        <begin position="1"/>
        <end position="29"/>
    </location>
</feature>